<dbReference type="Gene3D" id="3.30.530.20">
    <property type="match status" value="1"/>
</dbReference>
<dbReference type="RefSeq" id="WP_015498158.1">
    <property type="nucleotide sequence ID" value="NC_020911.1"/>
</dbReference>
<dbReference type="AlphaFoldDB" id="M9R8L2"/>
<dbReference type="InterPro" id="IPR019587">
    <property type="entry name" value="Polyketide_cyclase/dehydratase"/>
</dbReference>
<name>M9R8L2_9RHOB</name>
<protein>
    <recommendedName>
        <fullName evidence="3">SRPBCC family protein</fullName>
    </recommendedName>
</protein>
<dbReference type="OrthoDB" id="1364128at2"/>
<dbReference type="Proteomes" id="UP000005307">
    <property type="component" value="Chromosome"/>
</dbReference>
<dbReference type="EMBL" id="CP003740">
    <property type="protein sequence ID" value="AGI66100.1"/>
    <property type="molecule type" value="Genomic_DNA"/>
</dbReference>
<accession>M9R8L2</accession>
<dbReference type="InterPro" id="IPR023393">
    <property type="entry name" value="START-like_dom_sf"/>
</dbReference>
<sequence>MTKLTLSRTIQAPADRVWDILADFGGVHNFHPMVDTSPITNGQDTGLGAERCCELYNGTKVNEVITSFDPGRRNIGITVNQPDPPITAMTGEFTVTPLGDSGCEVLAIMEYGLIDGALGKEQIDGLRGMMEGAVESVLKGLDDHAVTGAIIGNGGMHQSSPAGATA</sequence>
<dbReference type="eggNOG" id="COG3832">
    <property type="taxonomic scope" value="Bacteria"/>
</dbReference>
<dbReference type="KEGG" id="oat:OAN307_c03470"/>
<gene>
    <name evidence="1" type="ORF">OAN307_c03470</name>
</gene>
<evidence type="ECO:0000313" key="1">
    <source>
        <dbReference type="EMBL" id="AGI66100.1"/>
    </source>
</evidence>
<dbReference type="STRING" id="391626.OAN307_c03470"/>
<keyword evidence="2" id="KW-1185">Reference proteome</keyword>
<evidence type="ECO:0000313" key="2">
    <source>
        <dbReference type="Proteomes" id="UP000005307"/>
    </source>
</evidence>
<reference evidence="1 2" key="1">
    <citation type="journal article" date="2013" name="PLoS ONE">
        <title>Poles Apart: Arctic and Antarctic Octadecabacter strains Share High Genome Plasticity and a New Type of Xanthorhodopsin.</title>
        <authorList>
            <person name="Vollmers J."/>
            <person name="Voget S."/>
            <person name="Dietrich S."/>
            <person name="Gollnow K."/>
            <person name="Smits M."/>
            <person name="Meyer K."/>
            <person name="Brinkhoff T."/>
            <person name="Simon M."/>
            <person name="Daniel R."/>
        </authorList>
    </citation>
    <scope>NUCLEOTIDE SEQUENCE [LARGE SCALE GENOMIC DNA]</scope>
    <source>
        <strain evidence="1 2">307</strain>
    </source>
</reference>
<dbReference type="HOGENOM" id="CLU_1601022_0_0_5"/>
<proteinExistence type="predicted"/>
<organism evidence="1 2">
    <name type="scientific">Octadecabacter antarcticus 307</name>
    <dbReference type="NCBI Taxonomy" id="391626"/>
    <lineage>
        <taxon>Bacteria</taxon>
        <taxon>Pseudomonadati</taxon>
        <taxon>Pseudomonadota</taxon>
        <taxon>Alphaproteobacteria</taxon>
        <taxon>Rhodobacterales</taxon>
        <taxon>Roseobacteraceae</taxon>
        <taxon>Octadecabacter</taxon>
    </lineage>
</organism>
<dbReference type="CDD" id="cd07821">
    <property type="entry name" value="PYR_PYL_RCAR_like"/>
    <property type="match status" value="1"/>
</dbReference>
<dbReference type="SUPFAM" id="SSF55961">
    <property type="entry name" value="Bet v1-like"/>
    <property type="match status" value="1"/>
</dbReference>
<evidence type="ECO:0008006" key="3">
    <source>
        <dbReference type="Google" id="ProtNLM"/>
    </source>
</evidence>
<dbReference type="Pfam" id="PF10604">
    <property type="entry name" value="Polyketide_cyc2"/>
    <property type="match status" value="1"/>
</dbReference>